<reference evidence="2" key="2">
    <citation type="submission" date="2020-09" db="EMBL/GenBank/DDBJ databases">
        <authorList>
            <person name="Sun Q."/>
            <person name="Ohkuma M."/>
        </authorList>
    </citation>
    <scope>NUCLEOTIDE SEQUENCE</scope>
    <source>
        <strain evidence="2">JCM 31311</strain>
    </source>
</reference>
<evidence type="ECO:0000313" key="3">
    <source>
        <dbReference type="Proteomes" id="UP000603865"/>
    </source>
</evidence>
<keyword evidence="3" id="KW-1185">Reference proteome</keyword>
<dbReference type="NCBIfam" id="NF038403">
    <property type="entry name" value="perm_prefix_1"/>
    <property type="match status" value="1"/>
</dbReference>
<dbReference type="AlphaFoldDB" id="A0A918BX45"/>
<protein>
    <submittedName>
        <fullName evidence="2">Uncharacterized protein</fullName>
    </submittedName>
</protein>
<keyword evidence="1" id="KW-1133">Transmembrane helix</keyword>
<evidence type="ECO:0000313" key="2">
    <source>
        <dbReference type="EMBL" id="GGQ96646.1"/>
    </source>
</evidence>
<sequence length="98" mass="10531">MELNSPQIPSAVAAYLRRAAPRNAALRAELHANLHQCMLDHLTAGLAQEAAWEAALRDFGPASSLRPISRLSWRVLRVLVPLTLLGGAAYAAHLGVLT</sequence>
<keyword evidence="1" id="KW-0472">Membrane</keyword>
<dbReference type="RefSeq" id="WP_189088042.1">
    <property type="nucleotide sequence ID" value="NZ_BMQL01000002.1"/>
</dbReference>
<accession>A0A918BX45</accession>
<reference evidence="2" key="1">
    <citation type="journal article" date="2014" name="Int. J. Syst. Evol. Microbiol.">
        <title>Complete genome sequence of Corynebacterium casei LMG S-19264T (=DSM 44701T), isolated from a smear-ripened cheese.</title>
        <authorList>
            <consortium name="US DOE Joint Genome Institute (JGI-PGF)"/>
            <person name="Walter F."/>
            <person name="Albersmeier A."/>
            <person name="Kalinowski J."/>
            <person name="Ruckert C."/>
        </authorList>
    </citation>
    <scope>NUCLEOTIDE SEQUENCE</scope>
    <source>
        <strain evidence="2">JCM 31311</strain>
    </source>
</reference>
<feature type="transmembrane region" description="Helical" evidence="1">
    <location>
        <begin position="75"/>
        <end position="96"/>
    </location>
</feature>
<gene>
    <name evidence="2" type="ORF">GCM10008957_06140</name>
</gene>
<keyword evidence="1" id="KW-0812">Transmembrane</keyword>
<organism evidence="2 3">
    <name type="scientific">Deinococcus ruber</name>
    <dbReference type="NCBI Taxonomy" id="1848197"/>
    <lineage>
        <taxon>Bacteria</taxon>
        <taxon>Thermotogati</taxon>
        <taxon>Deinococcota</taxon>
        <taxon>Deinococci</taxon>
        <taxon>Deinococcales</taxon>
        <taxon>Deinococcaceae</taxon>
        <taxon>Deinococcus</taxon>
    </lineage>
</organism>
<name>A0A918BX45_9DEIO</name>
<evidence type="ECO:0000256" key="1">
    <source>
        <dbReference type="SAM" id="Phobius"/>
    </source>
</evidence>
<comment type="caution">
    <text evidence="2">The sequence shown here is derived from an EMBL/GenBank/DDBJ whole genome shotgun (WGS) entry which is preliminary data.</text>
</comment>
<dbReference type="EMBL" id="BMQL01000002">
    <property type="protein sequence ID" value="GGQ96646.1"/>
    <property type="molecule type" value="Genomic_DNA"/>
</dbReference>
<proteinExistence type="predicted"/>
<dbReference type="InterPro" id="IPR047928">
    <property type="entry name" value="Perm_prefix_1"/>
</dbReference>
<dbReference type="Proteomes" id="UP000603865">
    <property type="component" value="Unassembled WGS sequence"/>
</dbReference>